<evidence type="ECO:0000313" key="3">
    <source>
        <dbReference type="Proteomes" id="UP001497516"/>
    </source>
</evidence>
<organism evidence="2 3">
    <name type="scientific">Linum trigynum</name>
    <dbReference type="NCBI Taxonomy" id="586398"/>
    <lineage>
        <taxon>Eukaryota</taxon>
        <taxon>Viridiplantae</taxon>
        <taxon>Streptophyta</taxon>
        <taxon>Embryophyta</taxon>
        <taxon>Tracheophyta</taxon>
        <taxon>Spermatophyta</taxon>
        <taxon>Magnoliopsida</taxon>
        <taxon>eudicotyledons</taxon>
        <taxon>Gunneridae</taxon>
        <taxon>Pentapetalae</taxon>
        <taxon>rosids</taxon>
        <taxon>fabids</taxon>
        <taxon>Malpighiales</taxon>
        <taxon>Linaceae</taxon>
        <taxon>Linum</taxon>
    </lineage>
</organism>
<reference evidence="2 3" key="1">
    <citation type="submission" date="2024-04" db="EMBL/GenBank/DDBJ databases">
        <authorList>
            <person name="Fracassetti M."/>
        </authorList>
    </citation>
    <scope>NUCLEOTIDE SEQUENCE [LARGE SCALE GENOMIC DNA]</scope>
</reference>
<dbReference type="GO" id="GO:0007165">
    <property type="term" value="P:signal transduction"/>
    <property type="evidence" value="ECO:0007669"/>
    <property type="project" value="InterPro"/>
</dbReference>
<dbReference type="AlphaFoldDB" id="A0AAV2FJA6"/>
<keyword evidence="3" id="KW-1185">Reference proteome</keyword>
<dbReference type="InterPro" id="IPR000157">
    <property type="entry name" value="TIR_dom"/>
</dbReference>
<dbReference type="Proteomes" id="UP001497516">
    <property type="component" value="Chromosome 6"/>
</dbReference>
<dbReference type="Gene3D" id="3.40.50.10140">
    <property type="entry name" value="Toll/interleukin-1 receptor homology (TIR) domain"/>
    <property type="match status" value="1"/>
</dbReference>
<accession>A0AAV2FJA6</accession>
<evidence type="ECO:0000259" key="1">
    <source>
        <dbReference type="PROSITE" id="PS50104"/>
    </source>
</evidence>
<sequence length="211" mass="24166">MQRYSSAVAKASSSAYRGGLMRRSHVAVPNVDVFINHRGIDTKRTVSGLLYDHLSAGLRVNSFLDSKNMKPGDRLFDNIEAAIRRCKVGVAVFSPRYCDSYFCLHELALMMESRKRVVPIFCDVKPSELFVKDRGDCPSTELRRFTRALEEAKYTVGLAFDTHSGDWSEFMRTATDAVLKNLMEVEGGRHRQLGYSDKNRKYIVQRMNRRR</sequence>
<dbReference type="PROSITE" id="PS50104">
    <property type="entry name" value="TIR"/>
    <property type="match status" value="1"/>
</dbReference>
<dbReference type="Pfam" id="PF13676">
    <property type="entry name" value="TIR_2"/>
    <property type="match status" value="1"/>
</dbReference>
<dbReference type="PANTHER" id="PTHR31008:SF40">
    <property type="entry name" value="TOLL-INTERLEUKIN-RESISTANCE (TIR) DOMAIN FAMILY PROTEIN"/>
    <property type="match status" value="1"/>
</dbReference>
<feature type="domain" description="TIR" evidence="1">
    <location>
        <begin position="29"/>
        <end position="153"/>
    </location>
</feature>
<protein>
    <recommendedName>
        <fullName evidence="1">TIR domain-containing protein</fullName>
    </recommendedName>
</protein>
<proteinExistence type="predicted"/>
<dbReference type="SUPFAM" id="SSF52200">
    <property type="entry name" value="Toll/Interleukin receptor TIR domain"/>
    <property type="match status" value="1"/>
</dbReference>
<dbReference type="SMART" id="SM00255">
    <property type="entry name" value="TIR"/>
    <property type="match status" value="1"/>
</dbReference>
<dbReference type="InterPro" id="IPR035897">
    <property type="entry name" value="Toll_tir_struct_dom_sf"/>
</dbReference>
<gene>
    <name evidence="2" type="ORF">LTRI10_LOCUS38168</name>
</gene>
<dbReference type="PANTHER" id="PTHR31008">
    <property type="entry name" value="COP1-INTERACTING PROTEIN-RELATED"/>
    <property type="match status" value="1"/>
</dbReference>
<dbReference type="EMBL" id="OZ034819">
    <property type="protein sequence ID" value="CAL1397903.1"/>
    <property type="molecule type" value="Genomic_DNA"/>
</dbReference>
<evidence type="ECO:0000313" key="2">
    <source>
        <dbReference type="EMBL" id="CAL1397903.1"/>
    </source>
</evidence>
<name>A0AAV2FJA6_9ROSI</name>